<gene>
    <name evidence="2" type="ORF">NX801_01350</name>
</gene>
<dbReference type="Proteomes" id="UP001431313">
    <property type="component" value="Unassembled WGS sequence"/>
</dbReference>
<reference evidence="2" key="1">
    <citation type="submission" date="2022-08" db="EMBL/GenBank/DDBJ databases">
        <authorList>
            <person name="Somphong A."/>
            <person name="Phongsopitanun W."/>
        </authorList>
    </citation>
    <scope>NUCLEOTIDE SEQUENCE</scope>
    <source>
        <strain evidence="2">LP05-1</strain>
    </source>
</reference>
<evidence type="ECO:0000256" key="1">
    <source>
        <dbReference type="SAM" id="MobiDB-lite"/>
    </source>
</evidence>
<feature type="region of interest" description="Disordered" evidence="1">
    <location>
        <begin position="331"/>
        <end position="364"/>
    </location>
</feature>
<protein>
    <submittedName>
        <fullName evidence="2">DUF4238 domain-containing protein</fullName>
    </submittedName>
</protein>
<dbReference type="InterPro" id="IPR025332">
    <property type="entry name" value="DUF4238"/>
</dbReference>
<comment type="caution">
    <text evidence="2">The sequence shown here is derived from an EMBL/GenBank/DDBJ whole genome shotgun (WGS) entry which is preliminary data.</text>
</comment>
<dbReference type="RefSeq" id="WP_258784856.1">
    <property type="nucleotide sequence ID" value="NZ_JANUGQ010000001.1"/>
</dbReference>
<evidence type="ECO:0000313" key="3">
    <source>
        <dbReference type="Proteomes" id="UP001431313"/>
    </source>
</evidence>
<name>A0ABT2CAI8_9ACTN</name>
<dbReference type="EMBL" id="JANUGQ010000001">
    <property type="protein sequence ID" value="MCS0634335.1"/>
    <property type="molecule type" value="Genomic_DNA"/>
</dbReference>
<dbReference type="Pfam" id="PF14022">
    <property type="entry name" value="DUF4238"/>
    <property type="match status" value="1"/>
</dbReference>
<organism evidence="2 3">
    <name type="scientific">Streptomyces pyxinae</name>
    <dbReference type="NCBI Taxonomy" id="2970734"/>
    <lineage>
        <taxon>Bacteria</taxon>
        <taxon>Bacillati</taxon>
        <taxon>Actinomycetota</taxon>
        <taxon>Actinomycetes</taxon>
        <taxon>Kitasatosporales</taxon>
        <taxon>Streptomycetaceae</taxon>
        <taxon>Streptomyces</taxon>
    </lineage>
</organism>
<sequence length="364" mass="40421">MTNRIRRQHTVSRFYLNGFSDDAGRVRRVALPGSSGPVLSTGDASVIKDFYTVTLPDGSLSDFFERAFSKIEGSAAEALKLILSGVWPIYGERRKSFSTWVALQYLRAEQVRQSQTNHNAQFIRLIVGVSGKEALRSHIQKAECRDVSDEELDIEWRDLTKPGGPDMAADANDHIQLLGDLLPGTSAYINDCQWTLFKFMRRSIITSDHPVSLVVAPDYPAWRGVGIFTADLFLVPLNRRHALIIRPKNLRENVQIPDFTVEGTTAIARSINQETALGARKCIYHHPEEFPLEGIRLPHPLARDHPPVPGIDALVSERGLFSGIPEASLQAMSQAGPPGDRKSGMTLDDLAWPIPGRRRPAADK</sequence>
<proteinExistence type="predicted"/>
<evidence type="ECO:0000313" key="2">
    <source>
        <dbReference type="EMBL" id="MCS0634335.1"/>
    </source>
</evidence>
<accession>A0ABT2CAI8</accession>
<keyword evidence="3" id="KW-1185">Reference proteome</keyword>